<comment type="similarity">
    <text evidence="1">Belongs to the peptidase C40 family.</text>
</comment>
<dbReference type="RefSeq" id="WP_154714668.1">
    <property type="nucleotide sequence ID" value="NZ_CP029989.1"/>
</dbReference>
<evidence type="ECO:0000259" key="8">
    <source>
        <dbReference type="PROSITE" id="PS50249"/>
    </source>
</evidence>
<dbReference type="Pfam" id="PF00877">
    <property type="entry name" value="NLPC_P60"/>
    <property type="match status" value="1"/>
</dbReference>
<dbReference type="GO" id="GO:0008235">
    <property type="term" value="F:metalloexopeptidase activity"/>
    <property type="evidence" value="ECO:0007669"/>
    <property type="project" value="TreeGrafter"/>
</dbReference>
<dbReference type="InterPro" id="IPR000064">
    <property type="entry name" value="NLP_P60_dom"/>
</dbReference>
<dbReference type="SMART" id="SM00232">
    <property type="entry name" value="JAB_MPN"/>
    <property type="match status" value="1"/>
</dbReference>
<keyword evidence="5" id="KW-0788">Thiol protease</keyword>
<dbReference type="Gene3D" id="3.40.140.10">
    <property type="entry name" value="Cytidine Deaminase, domain 2"/>
    <property type="match status" value="1"/>
</dbReference>
<feature type="domain" description="MPN" evidence="8">
    <location>
        <begin position="6"/>
        <end position="133"/>
    </location>
</feature>
<dbReference type="PANTHER" id="PTHR34858:SF1">
    <property type="entry name" value="CYSO-CYSTEINE PEPTIDASE"/>
    <property type="match status" value="1"/>
</dbReference>
<keyword evidence="6" id="KW-0862">Zinc</keyword>
<evidence type="ECO:0000256" key="1">
    <source>
        <dbReference type="ARBA" id="ARBA00007074"/>
    </source>
</evidence>
<evidence type="ECO:0000259" key="9">
    <source>
        <dbReference type="PROSITE" id="PS51935"/>
    </source>
</evidence>
<keyword evidence="3" id="KW-0479">Metal-binding</keyword>
<dbReference type="PROSITE" id="PS50249">
    <property type="entry name" value="MPN"/>
    <property type="match status" value="1"/>
</dbReference>
<gene>
    <name evidence="10" type="ORF">DOE59_16380</name>
</gene>
<dbReference type="EMBL" id="CP029989">
    <property type="protein sequence ID" value="AXC73001.1"/>
    <property type="molecule type" value="Genomic_DNA"/>
</dbReference>
<dbReference type="InterPro" id="IPR037518">
    <property type="entry name" value="MPN"/>
</dbReference>
<dbReference type="SUPFAM" id="SSF102712">
    <property type="entry name" value="JAB1/MPN domain"/>
    <property type="match status" value="1"/>
</dbReference>
<dbReference type="Proteomes" id="UP000252003">
    <property type="component" value="Chromosome"/>
</dbReference>
<evidence type="ECO:0000256" key="7">
    <source>
        <dbReference type="ARBA" id="ARBA00023049"/>
    </source>
</evidence>
<dbReference type="InterPro" id="IPR028090">
    <property type="entry name" value="JAB_dom_prok"/>
</dbReference>
<dbReference type="GO" id="GO:0006508">
    <property type="term" value="P:proteolysis"/>
    <property type="evidence" value="ECO:0007669"/>
    <property type="project" value="UniProtKB-KW"/>
</dbReference>
<dbReference type="InterPro" id="IPR038765">
    <property type="entry name" value="Papain-like_cys_pep_sf"/>
</dbReference>
<evidence type="ECO:0000256" key="4">
    <source>
        <dbReference type="ARBA" id="ARBA00022801"/>
    </source>
</evidence>
<organism evidence="10 11">
    <name type="scientific">Salmonella enterica subsp. diarizonae serovar 48:i:z</name>
    <dbReference type="NCBI Taxonomy" id="1192842"/>
    <lineage>
        <taxon>Bacteria</taxon>
        <taxon>Pseudomonadati</taxon>
        <taxon>Pseudomonadota</taxon>
        <taxon>Gammaproteobacteria</taxon>
        <taxon>Enterobacterales</taxon>
        <taxon>Enterobacteriaceae</taxon>
        <taxon>Salmonella</taxon>
    </lineage>
</organism>
<keyword evidence="2" id="KW-0645">Protease</keyword>
<dbReference type="CDD" id="cd08073">
    <property type="entry name" value="MPN_NLPC_P60"/>
    <property type="match status" value="1"/>
</dbReference>
<protein>
    <submittedName>
        <fullName evidence="10">Phage tail protein</fullName>
    </submittedName>
</protein>
<evidence type="ECO:0000256" key="2">
    <source>
        <dbReference type="ARBA" id="ARBA00022670"/>
    </source>
</evidence>
<name>A0A7U5YHF8_SALDZ</name>
<dbReference type="InterPro" id="IPR000555">
    <property type="entry name" value="JAMM/MPN+_dom"/>
</dbReference>
<evidence type="ECO:0000313" key="10">
    <source>
        <dbReference type="EMBL" id="AXC73001.1"/>
    </source>
</evidence>
<feature type="domain" description="NlpC/P60" evidence="9">
    <location>
        <begin position="96"/>
        <end position="234"/>
    </location>
</feature>
<proteinExistence type="inferred from homology"/>
<dbReference type="Pfam" id="PF14464">
    <property type="entry name" value="Prok-JAB"/>
    <property type="match status" value="1"/>
</dbReference>
<evidence type="ECO:0000256" key="6">
    <source>
        <dbReference type="ARBA" id="ARBA00022833"/>
    </source>
</evidence>
<dbReference type="SUPFAM" id="SSF54001">
    <property type="entry name" value="Cysteine proteinases"/>
    <property type="match status" value="1"/>
</dbReference>
<dbReference type="GO" id="GO:0008234">
    <property type="term" value="F:cysteine-type peptidase activity"/>
    <property type="evidence" value="ECO:0007669"/>
    <property type="project" value="UniProtKB-KW"/>
</dbReference>
<dbReference type="AlphaFoldDB" id="A0A7U5YHF8"/>
<sequence length="255" mass="28939">MINDKDNDNADVNDAILAHARRCAPAESCGYVVRTARGVRYFPCENLSAEPTLYFRISPKEYLKALAAGEVVALVHSHPGGLPFLSSGDRTIQLQTALPWWLVCDDKIHKFRCVPHLTGRQFEHGITDCYTLFRDAYHLAGIDLPDFHRDDDWWDKGQNLYLDNLEASGFYRVNADRAQPGDVLVCCFGSPTANHAAIYCGGGDLLHHIPDQLSKRERYTDKWQRRTHSIWRHRQWCESAFTGIYNDLESASASV</sequence>
<evidence type="ECO:0000313" key="11">
    <source>
        <dbReference type="Proteomes" id="UP000252003"/>
    </source>
</evidence>
<dbReference type="PANTHER" id="PTHR34858">
    <property type="entry name" value="CYSO-CYSTEINE PEPTIDASE"/>
    <property type="match status" value="1"/>
</dbReference>
<dbReference type="InterPro" id="IPR051929">
    <property type="entry name" value="VirAsm_ModProt"/>
</dbReference>
<dbReference type="PROSITE" id="PS51935">
    <property type="entry name" value="NLPC_P60"/>
    <property type="match status" value="1"/>
</dbReference>
<evidence type="ECO:0000256" key="3">
    <source>
        <dbReference type="ARBA" id="ARBA00022723"/>
    </source>
</evidence>
<keyword evidence="7" id="KW-0482">Metalloprotease</keyword>
<reference evidence="10 11" key="1">
    <citation type="submission" date="2018-06" db="EMBL/GenBank/DDBJ databases">
        <title>Salmonella Enterica genomes from various sources.</title>
        <authorList>
            <person name="Nash J.H.E."/>
            <person name="Robertson J."/>
            <person name="Bessonov K."/>
        </authorList>
    </citation>
    <scope>NUCLEOTIDE SEQUENCE [LARGE SCALE GENOMIC DNA]</scope>
    <source>
        <strain evidence="10 11">SA20121591</strain>
    </source>
</reference>
<accession>A0A7U5YHF8</accession>
<keyword evidence="4" id="KW-0378">Hydrolase</keyword>
<dbReference type="GO" id="GO:0008270">
    <property type="term" value="F:zinc ion binding"/>
    <property type="evidence" value="ECO:0007669"/>
    <property type="project" value="TreeGrafter"/>
</dbReference>
<evidence type="ECO:0000256" key="5">
    <source>
        <dbReference type="ARBA" id="ARBA00022807"/>
    </source>
</evidence>